<evidence type="ECO:0000256" key="9">
    <source>
        <dbReference type="RuleBase" id="RU365087"/>
    </source>
</evidence>
<keyword evidence="4 9" id="KW-0812">Transmembrane</keyword>
<evidence type="ECO:0000256" key="7">
    <source>
        <dbReference type="ARBA" id="ARBA00023010"/>
    </source>
</evidence>
<dbReference type="Pfam" id="PF03840">
    <property type="entry name" value="SecG"/>
    <property type="match status" value="1"/>
</dbReference>
<gene>
    <name evidence="10" type="primary">secG</name>
    <name evidence="10" type="ORF">COU05_00860</name>
</gene>
<comment type="caution">
    <text evidence="9">Lacks conserved residue(s) required for the propagation of feature annotation.</text>
</comment>
<comment type="subcellular location">
    <subcellularLocation>
        <location evidence="9">Cell membrane</location>
        <topology evidence="9">Multi-pass membrane protein</topology>
    </subcellularLocation>
    <subcellularLocation>
        <location evidence="1">Membrane</location>
        <topology evidence="1">Multi-pass membrane protein</topology>
    </subcellularLocation>
</comment>
<dbReference type="Proteomes" id="UP000230132">
    <property type="component" value="Unassembled WGS sequence"/>
</dbReference>
<dbReference type="NCBIfam" id="TIGR00810">
    <property type="entry name" value="secG"/>
    <property type="match status" value="1"/>
</dbReference>
<organism evidence="10 11">
    <name type="scientific">bacterium (Candidatus Gribaldobacteria) CG10_big_fil_rev_8_21_14_0_10_37_21</name>
    <dbReference type="NCBI Taxonomy" id="2014275"/>
    <lineage>
        <taxon>Bacteria</taxon>
        <taxon>Candidatus Gribaldobacteria</taxon>
    </lineage>
</organism>
<accession>A0A2H0UV24</accession>
<proteinExistence type="inferred from homology"/>
<dbReference type="GO" id="GO:0015450">
    <property type="term" value="F:protein-transporting ATPase activity"/>
    <property type="evidence" value="ECO:0007669"/>
    <property type="project" value="UniProtKB-UniRule"/>
</dbReference>
<comment type="function">
    <text evidence="9">Involved in protein export. Participates in an early event of protein translocation.</text>
</comment>
<keyword evidence="9" id="KW-1003">Cell membrane</keyword>
<reference evidence="11" key="1">
    <citation type="submission" date="2017-09" db="EMBL/GenBank/DDBJ databases">
        <title>Depth-based differentiation of microbial function through sediment-hosted aquifers and enrichment of novel symbionts in the deep terrestrial subsurface.</title>
        <authorList>
            <person name="Probst A.J."/>
            <person name="Ladd B."/>
            <person name="Jarett J.K."/>
            <person name="Geller-Mcgrath D.E."/>
            <person name="Sieber C.M.K."/>
            <person name="Emerson J.B."/>
            <person name="Anantharaman K."/>
            <person name="Thomas B.C."/>
            <person name="Malmstrom R."/>
            <person name="Stieglmeier M."/>
            <person name="Klingl A."/>
            <person name="Woyke T."/>
            <person name="Ryan C.M."/>
            <person name="Banfield J.F."/>
        </authorList>
    </citation>
    <scope>NUCLEOTIDE SEQUENCE [LARGE SCALE GENOMIC DNA]</scope>
</reference>
<evidence type="ECO:0000313" key="11">
    <source>
        <dbReference type="Proteomes" id="UP000230132"/>
    </source>
</evidence>
<keyword evidence="7 9" id="KW-0811">Translocation</keyword>
<evidence type="ECO:0000313" key="10">
    <source>
        <dbReference type="EMBL" id="PIR90665.1"/>
    </source>
</evidence>
<evidence type="ECO:0000256" key="5">
    <source>
        <dbReference type="ARBA" id="ARBA00022927"/>
    </source>
</evidence>
<evidence type="ECO:0000256" key="1">
    <source>
        <dbReference type="ARBA" id="ARBA00004141"/>
    </source>
</evidence>
<sequence>MNNILTILQVIVSAILIALVLLQQRGAGLGSAFGGGSGGGSYLKRRGLEKNIVTGTIISAIIFVLLAILNLIF</sequence>
<keyword evidence="3 9" id="KW-0813">Transport</keyword>
<dbReference type="InterPro" id="IPR004692">
    <property type="entry name" value="SecG"/>
</dbReference>
<dbReference type="GO" id="GO:0005886">
    <property type="term" value="C:plasma membrane"/>
    <property type="evidence" value="ECO:0007669"/>
    <property type="project" value="UniProtKB-SubCell"/>
</dbReference>
<dbReference type="GO" id="GO:0009306">
    <property type="term" value="P:protein secretion"/>
    <property type="evidence" value="ECO:0007669"/>
    <property type="project" value="UniProtKB-UniRule"/>
</dbReference>
<name>A0A2H0UV24_9BACT</name>
<evidence type="ECO:0000256" key="2">
    <source>
        <dbReference type="ARBA" id="ARBA00008445"/>
    </source>
</evidence>
<evidence type="ECO:0000256" key="6">
    <source>
        <dbReference type="ARBA" id="ARBA00022989"/>
    </source>
</evidence>
<comment type="caution">
    <text evidence="10">The sequence shown here is derived from an EMBL/GenBank/DDBJ whole genome shotgun (WGS) entry which is preliminary data.</text>
</comment>
<dbReference type="EMBL" id="PFAX01000010">
    <property type="protein sequence ID" value="PIR90665.1"/>
    <property type="molecule type" value="Genomic_DNA"/>
</dbReference>
<dbReference type="AlphaFoldDB" id="A0A2H0UV24"/>
<keyword evidence="5 9" id="KW-0653">Protein transport</keyword>
<keyword evidence="8 9" id="KW-0472">Membrane</keyword>
<evidence type="ECO:0000256" key="4">
    <source>
        <dbReference type="ARBA" id="ARBA00022692"/>
    </source>
</evidence>
<protein>
    <recommendedName>
        <fullName evidence="9">Protein-export membrane protein SecG</fullName>
    </recommendedName>
</protein>
<feature type="transmembrane region" description="Helical" evidence="9">
    <location>
        <begin position="52"/>
        <end position="72"/>
    </location>
</feature>
<evidence type="ECO:0000256" key="3">
    <source>
        <dbReference type="ARBA" id="ARBA00022448"/>
    </source>
</evidence>
<evidence type="ECO:0000256" key="8">
    <source>
        <dbReference type="ARBA" id="ARBA00023136"/>
    </source>
</evidence>
<keyword evidence="6 9" id="KW-1133">Transmembrane helix</keyword>
<comment type="similarity">
    <text evidence="2 9">Belongs to the SecG family.</text>
</comment>